<dbReference type="Proteomes" id="UP000240638">
    <property type="component" value="Unassembled WGS sequence"/>
</dbReference>
<evidence type="ECO:0000313" key="1">
    <source>
        <dbReference type="EMBL" id="PTB19117.1"/>
    </source>
</evidence>
<accession>A0A2T3XRL8</accession>
<evidence type="ECO:0008006" key="3">
    <source>
        <dbReference type="Google" id="ProtNLM"/>
    </source>
</evidence>
<reference evidence="1 2" key="1">
    <citation type="submission" date="2018-03" db="EMBL/GenBank/DDBJ databases">
        <title>Whole genome analyses suggest that Burkholderia sensu lato contains two further novel genera in the rhizoxinica-symbiotica group Mycetohabitans gen. nov., and Trinickia gen. nov.: implications for the evolution of diazotrophy and nodulation in the Burkholderiaceae.</title>
        <authorList>
            <person name="Estrada De Los Santos P."/>
            <person name="Palmer M."/>
            <person name="Chavez-Ramirez B."/>
            <person name="Steenkamp E.T."/>
            <person name="Hirsch A.M."/>
            <person name="Manyaka P."/>
            <person name="Maluk M."/>
            <person name="Lafos M."/>
            <person name="Crook M."/>
            <person name="Gross E."/>
            <person name="Simon M.F."/>
            <person name="Bueno Dos Reis Junior F."/>
            <person name="Poole P.S."/>
            <person name="Venter S.N."/>
            <person name="James E.K."/>
        </authorList>
    </citation>
    <scope>NUCLEOTIDE SEQUENCE [LARGE SCALE GENOMIC DNA]</scope>
    <source>
        <strain evidence="1 2">JPY-366</strain>
    </source>
</reference>
<protein>
    <recommendedName>
        <fullName evidence="3">RiboL-PSP-HEPN domain-containing protein</fullName>
    </recommendedName>
</protein>
<proteinExistence type="predicted"/>
<gene>
    <name evidence="1" type="ORF">C9I57_18900</name>
</gene>
<evidence type="ECO:0000313" key="2">
    <source>
        <dbReference type="Proteomes" id="UP000240638"/>
    </source>
</evidence>
<organism evidence="1 2">
    <name type="scientific">Trinickia symbiotica</name>
    <dbReference type="NCBI Taxonomy" id="863227"/>
    <lineage>
        <taxon>Bacteria</taxon>
        <taxon>Pseudomonadati</taxon>
        <taxon>Pseudomonadota</taxon>
        <taxon>Betaproteobacteria</taxon>
        <taxon>Burkholderiales</taxon>
        <taxon>Burkholderiaceae</taxon>
        <taxon>Trinickia</taxon>
    </lineage>
</organism>
<dbReference type="EMBL" id="PYUC01000009">
    <property type="protein sequence ID" value="PTB19117.1"/>
    <property type="molecule type" value="Genomic_DNA"/>
</dbReference>
<dbReference type="AlphaFoldDB" id="A0A2T3XRL8"/>
<comment type="caution">
    <text evidence="1">The sequence shown here is derived from an EMBL/GenBank/DDBJ whole genome shotgun (WGS) entry which is preliminary data.</text>
</comment>
<sequence>MHEKGALGGTARWWNENIWGYMSELLFDADHWYWKALEDFVAYRDMDKFLRSGKAFSAYADSMILHASDDNDESATRAKLVESLRDSLTGSLDHFASLTIVAMCSTFEVAAKEFYENVFFRHPKRMHEYLGKEKQLGVVQLSDVVEAGDYHRLLHRLAQRAAANATKGKYGDILARAFKIAGSPNDRDLTDRLNGVQMERNRVVHEKEVLQRDVKALDATHSILADAIGSLAQLALNLDVPGSYTCVSPVGTFVVNEIAGLLPGVS</sequence>
<name>A0A2T3XRL8_9BURK</name>